<evidence type="ECO:0000256" key="1">
    <source>
        <dbReference type="ARBA" id="ARBA00023002"/>
    </source>
</evidence>
<organism evidence="4 5">
    <name type="scientific">Lacisediminihabitans changchengi</name>
    <dbReference type="NCBI Taxonomy" id="2787634"/>
    <lineage>
        <taxon>Bacteria</taxon>
        <taxon>Bacillati</taxon>
        <taxon>Actinomycetota</taxon>
        <taxon>Actinomycetes</taxon>
        <taxon>Micrococcales</taxon>
        <taxon>Microbacteriaceae</taxon>
        <taxon>Lacisediminihabitans</taxon>
    </lineage>
</organism>
<dbReference type="Pfam" id="PF00296">
    <property type="entry name" value="Bac_luciferase"/>
    <property type="match status" value="1"/>
</dbReference>
<dbReference type="PANTHER" id="PTHR30137">
    <property type="entry name" value="LUCIFERASE-LIKE MONOOXYGENASE"/>
    <property type="match status" value="1"/>
</dbReference>
<evidence type="ECO:0000256" key="2">
    <source>
        <dbReference type="ARBA" id="ARBA00023033"/>
    </source>
</evidence>
<dbReference type="SUPFAM" id="SSF51679">
    <property type="entry name" value="Bacterial luciferase-like"/>
    <property type="match status" value="1"/>
</dbReference>
<feature type="domain" description="Luciferase-like" evidence="3">
    <location>
        <begin position="1"/>
        <end position="314"/>
    </location>
</feature>
<accession>A0A934SNS3</accession>
<comment type="caution">
    <text evidence="4">The sequence shown here is derived from an EMBL/GenBank/DDBJ whole genome shotgun (WGS) entry which is preliminary data.</text>
</comment>
<gene>
    <name evidence="4" type="ORF">IV501_14370</name>
</gene>
<dbReference type="GO" id="GO:0016705">
    <property type="term" value="F:oxidoreductase activity, acting on paired donors, with incorporation or reduction of molecular oxygen"/>
    <property type="evidence" value="ECO:0007669"/>
    <property type="project" value="InterPro"/>
</dbReference>
<dbReference type="Gene3D" id="3.20.20.30">
    <property type="entry name" value="Luciferase-like domain"/>
    <property type="match status" value="1"/>
</dbReference>
<keyword evidence="5" id="KW-1185">Reference proteome</keyword>
<dbReference type="RefSeq" id="WP_200557060.1">
    <property type="nucleotide sequence ID" value="NZ_JAEPES010000005.1"/>
</dbReference>
<keyword evidence="2" id="KW-0503">Monooxygenase</keyword>
<dbReference type="InterPro" id="IPR050766">
    <property type="entry name" value="Bact_Lucif_Oxidored"/>
</dbReference>
<evidence type="ECO:0000313" key="5">
    <source>
        <dbReference type="Proteomes" id="UP000636458"/>
    </source>
</evidence>
<protein>
    <submittedName>
        <fullName evidence="4">LLM class flavin-dependent oxidoreductase</fullName>
    </submittedName>
</protein>
<keyword evidence="1" id="KW-0560">Oxidoreductase</keyword>
<reference evidence="4" key="1">
    <citation type="submission" date="2021-01" db="EMBL/GenBank/DDBJ databases">
        <title>Lacisediminihabitans sp. nov. strain G11-30, isolated from Antarctic Soil.</title>
        <authorList>
            <person name="Li J."/>
        </authorList>
    </citation>
    <scope>NUCLEOTIDE SEQUENCE</scope>
    <source>
        <strain evidence="4">G11-30</strain>
    </source>
</reference>
<dbReference type="AlphaFoldDB" id="A0A934SNS3"/>
<dbReference type="InterPro" id="IPR011251">
    <property type="entry name" value="Luciferase-like_dom"/>
</dbReference>
<dbReference type="EMBL" id="JAEPES010000005">
    <property type="protein sequence ID" value="MBK4348821.1"/>
    <property type="molecule type" value="Genomic_DNA"/>
</dbReference>
<dbReference type="Proteomes" id="UP000636458">
    <property type="component" value="Unassembled WGS sequence"/>
</dbReference>
<name>A0A934SNS3_9MICO</name>
<evidence type="ECO:0000313" key="4">
    <source>
        <dbReference type="EMBL" id="MBK4348821.1"/>
    </source>
</evidence>
<sequence length="350" mass="38596">MKFGLMVDLGRTSPDISTEENLAQVTELVRVADAGGFDIVFTGEHHGHEMTIAPAPFVLLTYWSQLTTAVRLGTAVLCAPYWHPIRLAGEAALFDLISGGRLELGIGRGAYPYEFERMAGGIAPEVAREQLAELLPAVRGLWRGNYEHDGSLWKFPSTTSTPRPLNPDGPPLWVSARHPDVFEMAIRNHANLMVAPLSKGFEEVESLMDRRRDAIAKVDNGFAPQIMVLRDTYVGADDADPLVPVEYLRRGEGYFSNLFRTDGDVDNGWVSWVDPDAADADDDYQPENVLKNLAFGSAAQVRDELRRYDAAGTDVYLYNATWGLPFDLEVESLRRFCADVIPAFSGSAGS</sequence>
<dbReference type="PANTHER" id="PTHR30137:SF8">
    <property type="entry name" value="BLR5498 PROTEIN"/>
    <property type="match status" value="1"/>
</dbReference>
<dbReference type="InterPro" id="IPR036661">
    <property type="entry name" value="Luciferase-like_sf"/>
</dbReference>
<evidence type="ECO:0000259" key="3">
    <source>
        <dbReference type="Pfam" id="PF00296"/>
    </source>
</evidence>
<dbReference type="GO" id="GO:0004497">
    <property type="term" value="F:monooxygenase activity"/>
    <property type="evidence" value="ECO:0007669"/>
    <property type="project" value="UniProtKB-KW"/>
</dbReference>
<proteinExistence type="predicted"/>
<dbReference type="GO" id="GO:0005829">
    <property type="term" value="C:cytosol"/>
    <property type="evidence" value="ECO:0007669"/>
    <property type="project" value="TreeGrafter"/>
</dbReference>